<reference evidence="5" key="1">
    <citation type="journal article" date="2014" name="Nat. Commun.">
        <title>The emerging biofuel crop Camelina sativa retains a highly undifferentiated hexaploid genome structure.</title>
        <authorList>
            <person name="Kagale S."/>
            <person name="Koh C."/>
            <person name="Nixon J."/>
            <person name="Bollina V."/>
            <person name="Clarke W.E."/>
            <person name="Tuteja R."/>
            <person name="Spillane C."/>
            <person name="Robinson S.J."/>
            <person name="Links M.G."/>
            <person name="Clarke C."/>
            <person name="Higgins E.E."/>
            <person name="Huebert T."/>
            <person name="Sharpe A.G."/>
            <person name="Parkin I.A."/>
        </authorList>
    </citation>
    <scope>NUCLEOTIDE SEQUENCE [LARGE SCALE GENOMIC DNA]</scope>
    <source>
        <strain evidence="5">cv. DH55</strain>
    </source>
</reference>
<gene>
    <name evidence="6" type="primary">LOC104760442</name>
</gene>
<dbReference type="RefSeq" id="XP_010481670.1">
    <property type="nucleotide sequence ID" value="XM_010483368.1"/>
</dbReference>
<protein>
    <submittedName>
        <fullName evidence="6">Uncharacterized protein LOC104760442</fullName>
    </submittedName>
</protein>
<dbReference type="Pfam" id="PF01582">
    <property type="entry name" value="TIR"/>
    <property type="match status" value="1"/>
</dbReference>
<dbReference type="PANTHER" id="PTHR32009">
    <property type="entry name" value="TMV RESISTANCE PROTEIN N-LIKE"/>
    <property type="match status" value="1"/>
</dbReference>
<evidence type="ECO:0000259" key="4">
    <source>
        <dbReference type="PROSITE" id="PS50104"/>
    </source>
</evidence>
<dbReference type="Gene3D" id="3.40.50.10140">
    <property type="entry name" value="Toll/interleukin-1 receptor homology (TIR) domain"/>
    <property type="match status" value="1"/>
</dbReference>
<evidence type="ECO:0000256" key="2">
    <source>
        <dbReference type="SAM" id="MobiDB-lite"/>
    </source>
</evidence>
<feature type="compositionally biased region" description="Pro residues" evidence="2">
    <location>
        <begin position="275"/>
        <end position="326"/>
    </location>
</feature>
<keyword evidence="3" id="KW-1133">Transmembrane helix</keyword>
<dbReference type="InterPro" id="IPR035897">
    <property type="entry name" value="Toll_tir_struct_dom_sf"/>
</dbReference>
<dbReference type="Proteomes" id="UP000694864">
    <property type="component" value="Chromosome 18"/>
</dbReference>
<sequence>MADASPQGGSNPKPRPRRRLIPRPQVFISFRGEDARNFFLRMLVMILGSRKINWFTDTRLPVGENLEELFTEIKKSKIAIVIFSKRYSDSKWCMEELSIIDELARDGKLKVVPVYYKVSHSDVKHFQGEFGKSFERLKDKYEINEPENILKWKASVESIAKRKGLLSYIGGKVPAPLHSQIVNAVIAYLNKMPGGKVKPLENKLTMTDVFILAFVVAFLCRYIISPLFFDNADFFNNKKWLFGFPTAVAFWFQNNNKNDQNNPSHGTTTPTPSNTEPPPPPGTRPSPSNFKPPPPPFTRPTPPPPFTRPSPPPPFTRPTPPPPPSFTRPTPSSFKRRPPPPRTETPSP</sequence>
<reference evidence="6" key="2">
    <citation type="submission" date="2025-08" db="UniProtKB">
        <authorList>
            <consortium name="RefSeq"/>
        </authorList>
    </citation>
    <scope>IDENTIFICATION</scope>
    <source>
        <tissue evidence="6">Leaf</tissue>
    </source>
</reference>
<feature type="transmembrane region" description="Helical" evidence="3">
    <location>
        <begin position="209"/>
        <end position="229"/>
    </location>
</feature>
<keyword evidence="1" id="KW-0520">NAD</keyword>
<proteinExistence type="predicted"/>
<keyword evidence="3" id="KW-0472">Membrane</keyword>
<feature type="domain" description="TIR" evidence="4">
    <location>
        <begin position="22"/>
        <end position="189"/>
    </location>
</feature>
<feature type="compositionally biased region" description="Low complexity" evidence="2">
    <location>
        <begin position="255"/>
        <end position="274"/>
    </location>
</feature>
<feature type="region of interest" description="Disordered" evidence="2">
    <location>
        <begin position="255"/>
        <end position="348"/>
    </location>
</feature>
<dbReference type="PROSITE" id="PS50104">
    <property type="entry name" value="TIR"/>
    <property type="match status" value="1"/>
</dbReference>
<evidence type="ECO:0000313" key="6">
    <source>
        <dbReference type="RefSeq" id="XP_010481670.1"/>
    </source>
</evidence>
<name>A0ABM0X706_CAMSA</name>
<dbReference type="PANTHER" id="PTHR32009:SF109">
    <property type="entry name" value="TOLL-INTERLEUKIN-RESISTANCE (TIR) DOMAIN FAMILY PROTEIN"/>
    <property type="match status" value="1"/>
</dbReference>
<organism evidence="5 6">
    <name type="scientific">Camelina sativa</name>
    <name type="common">False flax</name>
    <name type="synonym">Myagrum sativum</name>
    <dbReference type="NCBI Taxonomy" id="90675"/>
    <lineage>
        <taxon>Eukaryota</taxon>
        <taxon>Viridiplantae</taxon>
        <taxon>Streptophyta</taxon>
        <taxon>Embryophyta</taxon>
        <taxon>Tracheophyta</taxon>
        <taxon>Spermatophyta</taxon>
        <taxon>Magnoliopsida</taxon>
        <taxon>eudicotyledons</taxon>
        <taxon>Gunneridae</taxon>
        <taxon>Pentapetalae</taxon>
        <taxon>rosids</taxon>
        <taxon>malvids</taxon>
        <taxon>Brassicales</taxon>
        <taxon>Brassicaceae</taxon>
        <taxon>Camelineae</taxon>
        <taxon>Camelina</taxon>
    </lineage>
</organism>
<evidence type="ECO:0000313" key="5">
    <source>
        <dbReference type="Proteomes" id="UP000694864"/>
    </source>
</evidence>
<dbReference type="GeneID" id="104760442"/>
<evidence type="ECO:0000256" key="1">
    <source>
        <dbReference type="ARBA" id="ARBA00023027"/>
    </source>
</evidence>
<dbReference type="PRINTS" id="PR01217">
    <property type="entry name" value="PRICHEXTENSN"/>
</dbReference>
<evidence type="ECO:0000256" key="3">
    <source>
        <dbReference type="SAM" id="Phobius"/>
    </source>
</evidence>
<dbReference type="InterPro" id="IPR000157">
    <property type="entry name" value="TIR_dom"/>
</dbReference>
<dbReference type="SMART" id="SM00255">
    <property type="entry name" value="TIR"/>
    <property type="match status" value="1"/>
</dbReference>
<accession>A0ABM0X706</accession>
<keyword evidence="3" id="KW-0812">Transmembrane</keyword>
<keyword evidence="5" id="KW-1185">Reference proteome</keyword>
<dbReference type="SUPFAM" id="SSF52200">
    <property type="entry name" value="Toll/Interleukin receptor TIR domain"/>
    <property type="match status" value="1"/>
</dbReference>